<keyword evidence="2" id="KW-1185">Reference proteome</keyword>
<protein>
    <submittedName>
        <fullName evidence="1">Uncharacterized protein</fullName>
    </submittedName>
</protein>
<reference evidence="1" key="1">
    <citation type="submission" date="2009-12" db="EMBL/GenBank/DDBJ databases">
        <authorList>
            <person name="Weinstock G."/>
            <person name="Sodergren E."/>
            <person name="Clifton S."/>
            <person name="Fulton L."/>
            <person name="Fulton B."/>
            <person name="Courtney L."/>
            <person name="Fronick C."/>
            <person name="Harrison M."/>
            <person name="Strong C."/>
            <person name="Farmer C."/>
            <person name="Delahaunty K."/>
            <person name="Markovic C."/>
            <person name="Hall O."/>
            <person name="Minx P."/>
            <person name="Tomlinson C."/>
            <person name="Mitreva M."/>
            <person name="Nelson J."/>
            <person name="Hou S."/>
            <person name="Wollam A."/>
            <person name="Pepin K.H."/>
            <person name="Johnson M."/>
            <person name="Bhonagiri V."/>
            <person name="Nash W.E."/>
            <person name="Warren W."/>
            <person name="Chinwalla A."/>
            <person name="Mardis E.R."/>
            <person name="Wilson R.K."/>
        </authorList>
    </citation>
    <scope>NUCLEOTIDE SEQUENCE [LARGE SCALE GENOMIC DNA]</scope>
    <source>
        <strain evidence="1">DSM 4541</strain>
    </source>
</reference>
<evidence type="ECO:0000313" key="1">
    <source>
        <dbReference type="EMBL" id="EFB73963.1"/>
    </source>
</evidence>
<dbReference type="STRING" id="500637.PROVRUST_05241"/>
<dbReference type="EMBL" id="ABXV02000011">
    <property type="protein sequence ID" value="EFB73963.1"/>
    <property type="molecule type" value="Genomic_DNA"/>
</dbReference>
<dbReference type="Proteomes" id="UP000005512">
    <property type="component" value="Unassembled WGS sequence"/>
</dbReference>
<dbReference type="AlphaFoldDB" id="D1NYB5"/>
<dbReference type="HOGENOM" id="CLU_3275151_0_0_6"/>
<sequence>MSKERTKSAGIMKLQSIEVKAIACTTQLMNYHLIAHMRRSI</sequence>
<name>D1NYB5_9GAMM</name>
<accession>D1NYB5</accession>
<organism evidence="1 2">
    <name type="scientific">Providencia rustigianii DSM 4541</name>
    <dbReference type="NCBI Taxonomy" id="500637"/>
    <lineage>
        <taxon>Bacteria</taxon>
        <taxon>Pseudomonadati</taxon>
        <taxon>Pseudomonadota</taxon>
        <taxon>Gammaproteobacteria</taxon>
        <taxon>Enterobacterales</taxon>
        <taxon>Morganellaceae</taxon>
        <taxon>Providencia</taxon>
    </lineage>
</organism>
<gene>
    <name evidence="1" type="ORF">PROVRUST_05241</name>
</gene>
<evidence type="ECO:0000313" key="2">
    <source>
        <dbReference type="Proteomes" id="UP000005512"/>
    </source>
</evidence>
<proteinExistence type="predicted"/>
<comment type="caution">
    <text evidence="1">The sequence shown here is derived from an EMBL/GenBank/DDBJ whole genome shotgun (WGS) entry which is preliminary data.</text>
</comment>